<evidence type="ECO:0000313" key="1">
    <source>
        <dbReference type="EMBL" id="SDX97437.1"/>
    </source>
</evidence>
<evidence type="ECO:0000313" key="2">
    <source>
        <dbReference type="Proteomes" id="UP000198539"/>
    </source>
</evidence>
<dbReference type="EMBL" id="FNOM01000060">
    <property type="protein sequence ID" value="SDX97437.1"/>
    <property type="molecule type" value="Genomic_DNA"/>
</dbReference>
<gene>
    <name evidence="1" type="ORF">SAMN04488238_1602</name>
</gene>
<dbReference type="Proteomes" id="UP000198539">
    <property type="component" value="Unassembled WGS sequence"/>
</dbReference>
<name>A0A1H3G340_9RHOB</name>
<dbReference type="AlphaFoldDB" id="A0A1H3G340"/>
<protein>
    <submittedName>
        <fullName evidence="1">Uncharacterized protein</fullName>
    </submittedName>
</protein>
<keyword evidence="2" id="KW-1185">Reference proteome</keyword>
<sequence>MDHFSGGTPVLDTEATKKIQKISTASLVDTYGHTFKPISKLKTQFANLPTEYKYALAALVGEYDTRGQQGYQLTGEFFDWFEDHFAERYTIEGPRGAGRDVELSTIYPDFKGSYPCDFVVRRNSDQEVLAVGFARYDSTRGGAQSDDRTGGNANKVEKAKAFDQVTPTRLKLIFLSDGPGLTHGDTWEEACALDGQWDGRVRVVTLKLAEARITPDWLEG</sequence>
<reference evidence="1 2" key="1">
    <citation type="submission" date="2016-10" db="EMBL/GenBank/DDBJ databases">
        <authorList>
            <person name="de Groot N.N."/>
        </authorList>
    </citation>
    <scope>NUCLEOTIDE SEQUENCE [LARGE SCALE GENOMIC DNA]</scope>
    <source>
        <strain evidence="1 2">CGMCC 1.8894</strain>
    </source>
</reference>
<accession>A0A1H3G340</accession>
<proteinExistence type="predicted"/>
<organism evidence="1 2">
    <name type="scientific">Roseicitreum antarcticum</name>
    <dbReference type="NCBI Taxonomy" id="564137"/>
    <lineage>
        <taxon>Bacteria</taxon>
        <taxon>Pseudomonadati</taxon>
        <taxon>Pseudomonadota</taxon>
        <taxon>Alphaproteobacteria</taxon>
        <taxon>Rhodobacterales</taxon>
        <taxon>Paracoccaceae</taxon>
        <taxon>Roseicitreum</taxon>
    </lineage>
</organism>